<dbReference type="AlphaFoldDB" id="A0A4Y7RZX5"/>
<accession>A0A4Y7RZX5</accession>
<dbReference type="Proteomes" id="UP000298030">
    <property type="component" value="Unassembled WGS sequence"/>
</dbReference>
<keyword evidence="3" id="KW-1185">Reference proteome</keyword>
<evidence type="ECO:0000256" key="1">
    <source>
        <dbReference type="SAM" id="MobiDB-lite"/>
    </source>
</evidence>
<organism evidence="2 3">
    <name type="scientific">Coprinellus micaceus</name>
    <name type="common">Glistening ink-cap mushroom</name>
    <name type="synonym">Coprinus micaceus</name>
    <dbReference type="NCBI Taxonomy" id="71717"/>
    <lineage>
        <taxon>Eukaryota</taxon>
        <taxon>Fungi</taxon>
        <taxon>Dikarya</taxon>
        <taxon>Basidiomycota</taxon>
        <taxon>Agaricomycotina</taxon>
        <taxon>Agaricomycetes</taxon>
        <taxon>Agaricomycetidae</taxon>
        <taxon>Agaricales</taxon>
        <taxon>Agaricineae</taxon>
        <taxon>Psathyrellaceae</taxon>
        <taxon>Coprinellus</taxon>
    </lineage>
</organism>
<feature type="region of interest" description="Disordered" evidence="1">
    <location>
        <begin position="255"/>
        <end position="280"/>
    </location>
</feature>
<name>A0A4Y7RZX5_COPMI</name>
<proteinExistence type="predicted"/>
<protein>
    <submittedName>
        <fullName evidence="2">Uncharacterized protein</fullName>
    </submittedName>
</protein>
<evidence type="ECO:0000313" key="2">
    <source>
        <dbReference type="EMBL" id="TEB14348.1"/>
    </source>
</evidence>
<evidence type="ECO:0000313" key="3">
    <source>
        <dbReference type="Proteomes" id="UP000298030"/>
    </source>
</evidence>
<sequence length="280" mass="31170">MPLRTLTDLNSYWERFFVVSEFLRANGRLSSGGQYGYFLRGLPERLCRRVQAQIRAEYPTKYPEDPLPLKDAFRITSFVLGAYVTDIDNTDSHWRSSSHAEASVPVNSTPNQTRVVNIAPNEVRTANRVRNETVTPESMSTLVQAVNSFKTSMEAFSATLMANTSANIVPRTPQAPSRSQNAWYHPQDMVNGSPAATASLSDVYTLGNVEAIEEDVLSPSPSAFTPLPLLTSLQDSSPQRRIDVHVNEIFSTATRSGDDEEVSQLEKMVQGARKKARRRT</sequence>
<reference evidence="2 3" key="1">
    <citation type="journal article" date="2019" name="Nat. Ecol. Evol.">
        <title>Megaphylogeny resolves global patterns of mushroom evolution.</title>
        <authorList>
            <person name="Varga T."/>
            <person name="Krizsan K."/>
            <person name="Foldi C."/>
            <person name="Dima B."/>
            <person name="Sanchez-Garcia M."/>
            <person name="Sanchez-Ramirez S."/>
            <person name="Szollosi G.J."/>
            <person name="Szarkandi J.G."/>
            <person name="Papp V."/>
            <person name="Albert L."/>
            <person name="Andreopoulos W."/>
            <person name="Angelini C."/>
            <person name="Antonin V."/>
            <person name="Barry K.W."/>
            <person name="Bougher N.L."/>
            <person name="Buchanan P."/>
            <person name="Buyck B."/>
            <person name="Bense V."/>
            <person name="Catcheside P."/>
            <person name="Chovatia M."/>
            <person name="Cooper J."/>
            <person name="Damon W."/>
            <person name="Desjardin D."/>
            <person name="Finy P."/>
            <person name="Geml J."/>
            <person name="Haridas S."/>
            <person name="Hughes K."/>
            <person name="Justo A."/>
            <person name="Karasinski D."/>
            <person name="Kautmanova I."/>
            <person name="Kiss B."/>
            <person name="Kocsube S."/>
            <person name="Kotiranta H."/>
            <person name="LaButti K.M."/>
            <person name="Lechner B.E."/>
            <person name="Liimatainen K."/>
            <person name="Lipzen A."/>
            <person name="Lukacs Z."/>
            <person name="Mihaltcheva S."/>
            <person name="Morgado L.N."/>
            <person name="Niskanen T."/>
            <person name="Noordeloos M.E."/>
            <person name="Ohm R.A."/>
            <person name="Ortiz-Santana B."/>
            <person name="Ovrebo C."/>
            <person name="Racz N."/>
            <person name="Riley R."/>
            <person name="Savchenko A."/>
            <person name="Shiryaev A."/>
            <person name="Soop K."/>
            <person name="Spirin V."/>
            <person name="Szebenyi C."/>
            <person name="Tomsovsky M."/>
            <person name="Tulloss R.E."/>
            <person name="Uehling J."/>
            <person name="Grigoriev I.V."/>
            <person name="Vagvolgyi C."/>
            <person name="Papp T."/>
            <person name="Martin F.M."/>
            <person name="Miettinen O."/>
            <person name="Hibbett D.S."/>
            <person name="Nagy L.G."/>
        </authorList>
    </citation>
    <scope>NUCLEOTIDE SEQUENCE [LARGE SCALE GENOMIC DNA]</scope>
    <source>
        <strain evidence="2 3">FP101781</strain>
    </source>
</reference>
<comment type="caution">
    <text evidence="2">The sequence shown here is derived from an EMBL/GenBank/DDBJ whole genome shotgun (WGS) entry which is preliminary data.</text>
</comment>
<gene>
    <name evidence="2" type="ORF">FA13DRAFT_879334</name>
</gene>
<dbReference type="EMBL" id="QPFP01000392">
    <property type="protein sequence ID" value="TEB14348.1"/>
    <property type="molecule type" value="Genomic_DNA"/>
</dbReference>